<dbReference type="SUPFAM" id="SSF56112">
    <property type="entry name" value="Protein kinase-like (PK-like)"/>
    <property type="match status" value="1"/>
</dbReference>
<dbReference type="SMART" id="SM00220">
    <property type="entry name" value="S_TKc"/>
    <property type="match status" value="1"/>
</dbReference>
<gene>
    <name evidence="16" type="ORF">RFI_06978</name>
</gene>
<keyword evidence="7 14" id="KW-0547">Nucleotide-binding</keyword>
<accession>X6NXY2</accession>
<evidence type="ECO:0000256" key="5">
    <source>
        <dbReference type="ARBA" id="ARBA00022679"/>
    </source>
</evidence>
<evidence type="ECO:0000256" key="3">
    <source>
        <dbReference type="ARBA" id="ARBA00012513"/>
    </source>
</evidence>
<keyword evidence="10" id="KW-0460">Magnesium</keyword>
<comment type="cofactor">
    <cofactor evidence="1">
        <name>Mg(2+)</name>
        <dbReference type="ChEBI" id="CHEBI:18420"/>
    </cofactor>
</comment>
<dbReference type="GO" id="GO:0046872">
    <property type="term" value="F:metal ion binding"/>
    <property type="evidence" value="ECO:0007669"/>
    <property type="project" value="UniProtKB-KW"/>
</dbReference>
<dbReference type="Gene3D" id="3.30.200.20">
    <property type="entry name" value="Phosphorylase Kinase, domain 1"/>
    <property type="match status" value="1"/>
</dbReference>
<evidence type="ECO:0000256" key="1">
    <source>
        <dbReference type="ARBA" id="ARBA00001946"/>
    </source>
</evidence>
<sequence length="154" mass="18282">MIVEKNIIRMNRFQNLSTLGDGTYGTVLKAVNRSNGEVVAIKRMKRKYYSWKECIRLREIRSLKKLNHPNIIKLKEVIREQNVLYFVFEFMEKNVYEMMKEQQQSKHRGFDEPTIMSIMFQCLTALGASTNKKKFAFLLSEFLLETNLEKNFVI</sequence>
<evidence type="ECO:0000256" key="6">
    <source>
        <dbReference type="ARBA" id="ARBA00022723"/>
    </source>
</evidence>
<evidence type="ECO:0000256" key="9">
    <source>
        <dbReference type="ARBA" id="ARBA00022840"/>
    </source>
</evidence>
<dbReference type="InterPro" id="IPR017441">
    <property type="entry name" value="Protein_kinase_ATP_BS"/>
</dbReference>
<feature type="binding site" evidence="14">
    <location>
        <position position="42"/>
    </location>
    <ligand>
        <name>ATP</name>
        <dbReference type="ChEBI" id="CHEBI:30616"/>
    </ligand>
</feature>
<keyword evidence="4" id="KW-0723">Serine/threonine-protein kinase</keyword>
<evidence type="ECO:0000256" key="10">
    <source>
        <dbReference type="ARBA" id="ARBA00022842"/>
    </source>
</evidence>
<comment type="caution">
    <text evidence="16">The sequence shown here is derived from an EMBL/GenBank/DDBJ whole genome shotgun (WGS) entry which is preliminary data.</text>
</comment>
<comment type="subcellular location">
    <subcellularLocation>
        <location evidence="2">Cell projection</location>
        <location evidence="2">Cilium</location>
    </subcellularLocation>
</comment>
<evidence type="ECO:0000256" key="7">
    <source>
        <dbReference type="ARBA" id="ARBA00022741"/>
    </source>
</evidence>
<evidence type="ECO:0000256" key="13">
    <source>
        <dbReference type="ARBA" id="ARBA00048679"/>
    </source>
</evidence>
<feature type="domain" description="Protein kinase" evidence="15">
    <location>
        <begin position="13"/>
        <end position="154"/>
    </location>
</feature>
<keyword evidence="5" id="KW-0808">Transferase</keyword>
<dbReference type="Proteomes" id="UP000023152">
    <property type="component" value="Unassembled WGS sequence"/>
</dbReference>
<proteinExistence type="predicted"/>
<dbReference type="OMA" id="PTIMSIM"/>
<dbReference type="PROSITE" id="PS00107">
    <property type="entry name" value="PROTEIN_KINASE_ATP"/>
    <property type="match status" value="1"/>
</dbReference>
<name>X6NXY2_RETFI</name>
<protein>
    <recommendedName>
        <fullName evidence="3">non-specific serine/threonine protein kinase</fullName>
        <ecNumber evidence="3">2.7.11.1</ecNumber>
    </recommendedName>
</protein>
<dbReference type="GO" id="GO:0005524">
    <property type="term" value="F:ATP binding"/>
    <property type="evidence" value="ECO:0007669"/>
    <property type="project" value="UniProtKB-UniRule"/>
</dbReference>
<evidence type="ECO:0000313" key="16">
    <source>
        <dbReference type="EMBL" id="ETO30142.1"/>
    </source>
</evidence>
<dbReference type="GO" id="GO:0005929">
    <property type="term" value="C:cilium"/>
    <property type="evidence" value="ECO:0007669"/>
    <property type="project" value="UniProtKB-SubCell"/>
</dbReference>
<dbReference type="Pfam" id="PF00069">
    <property type="entry name" value="Pkinase"/>
    <property type="match status" value="1"/>
</dbReference>
<dbReference type="PROSITE" id="PS50011">
    <property type="entry name" value="PROTEIN_KINASE_DOM"/>
    <property type="match status" value="1"/>
</dbReference>
<reference evidence="16 17" key="1">
    <citation type="journal article" date="2013" name="Curr. Biol.">
        <title>The Genome of the Foraminiferan Reticulomyxa filosa.</title>
        <authorList>
            <person name="Glockner G."/>
            <person name="Hulsmann N."/>
            <person name="Schleicher M."/>
            <person name="Noegel A.A."/>
            <person name="Eichinger L."/>
            <person name="Gallinger C."/>
            <person name="Pawlowski J."/>
            <person name="Sierra R."/>
            <person name="Euteneuer U."/>
            <person name="Pillet L."/>
            <person name="Moustafa A."/>
            <person name="Platzer M."/>
            <person name="Groth M."/>
            <person name="Szafranski K."/>
            <person name="Schliwa M."/>
        </authorList>
    </citation>
    <scope>NUCLEOTIDE SEQUENCE [LARGE SCALE GENOMIC DNA]</scope>
</reference>
<keyword evidence="8 16" id="KW-0418">Kinase</keyword>
<evidence type="ECO:0000259" key="15">
    <source>
        <dbReference type="PROSITE" id="PS50011"/>
    </source>
</evidence>
<evidence type="ECO:0000256" key="11">
    <source>
        <dbReference type="ARBA" id="ARBA00023273"/>
    </source>
</evidence>
<dbReference type="AlphaFoldDB" id="X6NXY2"/>
<keyword evidence="6" id="KW-0479">Metal-binding</keyword>
<dbReference type="PANTHER" id="PTHR24055">
    <property type="entry name" value="MITOGEN-ACTIVATED PROTEIN KINASE"/>
    <property type="match status" value="1"/>
</dbReference>
<dbReference type="InterPro" id="IPR050117">
    <property type="entry name" value="MAPK"/>
</dbReference>
<keyword evidence="9 14" id="KW-0067">ATP-binding</keyword>
<evidence type="ECO:0000256" key="12">
    <source>
        <dbReference type="ARBA" id="ARBA00047899"/>
    </source>
</evidence>
<evidence type="ECO:0000256" key="2">
    <source>
        <dbReference type="ARBA" id="ARBA00004138"/>
    </source>
</evidence>
<dbReference type="InterPro" id="IPR011009">
    <property type="entry name" value="Kinase-like_dom_sf"/>
</dbReference>
<keyword evidence="17" id="KW-1185">Reference proteome</keyword>
<dbReference type="InterPro" id="IPR000719">
    <property type="entry name" value="Prot_kinase_dom"/>
</dbReference>
<evidence type="ECO:0000256" key="8">
    <source>
        <dbReference type="ARBA" id="ARBA00022777"/>
    </source>
</evidence>
<keyword evidence="11" id="KW-0966">Cell projection</keyword>
<evidence type="ECO:0000256" key="4">
    <source>
        <dbReference type="ARBA" id="ARBA00022527"/>
    </source>
</evidence>
<dbReference type="EC" id="2.7.11.1" evidence="3"/>
<evidence type="ECO:0000313" key="17">
    <source>
        <dbReference type="Proteomes" id="UP000023152"/>
    </source>
</evidence>
<organism evidence="16 17">
    <name type="scientific">Reticulomyxa filosa</name>
    <dbReference type="NCBI Taxonomy" id="46433"/>
    <lineage>
        <taxon>Eukaryota</taxon>
        <taxon>Sar</taxon>
        <taxon>Rhizaria</taxon>
        <taxon>Retaria</taxon>
        <taxon>Foraminifera</taxon>
        <taxon>Monothalamids</taxon>
        <taxon>Reticulomyxidae</taxon>
        <taxon>Reticulomyxa</taxon>
    </lineage>
</organism>
<evidence type="ECO:0000256" key="14">
    <source>
        <dbReference type="PROSITE-ProRule" id="PRU10141"/>
    </source>
</evidence>
<comment type="catalytic activity">
    <reaction evidence="13">
        <text>L-seryl-[protein] + ATP = O-phospho-L-seryl-[protein] + ADP + H(+)</text>
        <dbReference type="Rhea" id="RHEA:17989"/>
        <dbReference type="Rhea" id="RHEA-COMP:9863"/>
        <dbReference type="Rhea" id="RHEA-COMP:11604"/>
        <dbReference type="ChEBI" id="CHEBI:15378"/>
        <dbReference type="ChEBI" id="CHEBI:29999"/>
        <dbReference type="ChEBI" id="CHEBI:30616"/>
        <dbReference type="ChEBI" id="CHEBI:83421"/>
        <dbReference type="ChEBI" id="CHEBI:456216"/>
        <dbReference type="EC" id="2.7.11.1"/>
    </reaction>
</comment>
<dbReference type="OrthoDB" id="2158884at2759"/>
<dbReference type="FunFam" id="3.30.200.20:FF:000071">
    <property type="entry name" value="serine/threonine-protein kinase MAK isoform X1"/>
    <property type="match status" value="1"/>
</dbReference>
<dbReference type="EMBL" id="ASPP01005656">
    <property type="protein sequence ID" value="ETO30142.1"/>
    <property type="molecule type" value="Genomic_DNA"/>
</dbReference>
<comment type="catalytic activity">
    <reaction evidence="12">
        <text>L-threonyl-[protein] + ATP = O-phospho-L-threonyl-[protein] + ADP + H(+)</text>
        <dbReference type="Rhea" id="RHEA:46608"/>
        <dbReference type="Rhea" id="RHEA-COMP:11060"/>
        <dbReference type="Rhea" id="RHEA-COMP:11605"/>
        <dbReference type="ChEBI" id="CHEBI:15378"/>
        <dbReference type="ChEBI" id="CHEBI:30013"/>
        <dbReference type="ChEBI" id="CHEBI:30616"/>
        <dbReference type="ChEBI" id="CHEBI:61977"/>
        <dbReference type="ChEBI" id="CHEBI:456216"/>
        <dbReference type="EC" id="2.7.11.1"/>
    </reaction>
</comment>
<dbReference type="GO" id="GO:0004674">
    <property type="term" value="F:protein serine/threonine kinase activity"/>
    <property type="evidence" value="ECO:0007669"/>
    <property type="project" value="UniProtKB-KW"/>
</dbReference>